<reference evidence="14" key="1">
    <citation type="submission" date="2010-05" db="EMBL/GenBank/DDBJ databases">
        <title>The complete genome of Truepera radiovictris DSM 17093.</title>
        <authorList>
            <consortium name="US DOE Joint Genome Institute (JGI-PGF)"/>
            <person name="Lucas S."/>
            <person name="Copeland A."/>
            <person name="Lapidus A."/>
            <person name="Glavina del Rio T."/>
            <person name="Dalin E."/>
            <person name="Tice H."/>
            <person name="Bruce D."/>
            <person name="Goodwin L."/>
            <person name="Pitluck S."/>
            <person name="Kyrpides N."/>
            <person name="Mavromatis K."/>
            <person name="Ovchinnikova G."/>
            <person name="Munk A.C."/>
            <person name="Detter J.C."/>
            <person name="Han C."/>
            <person name="Tapia R."/>
            <person name="Land M."/>
            <person name="Hauser L."/>
            <person name="Markowitz V."/>
            <person name="Cheng J.-F."/>
            <person name="Hugenholtz P."/>
            <person name="Woyke T."/>
            <person name="Wu D."/>
            <person name="Tindall B."/>
            <person name="Pomrenke H.G."/>
            <person name="Brambilla E."/>
            <person name="Klenk H.-P."/>
            <person name="Eisen J.A."/>
        </authorList>
    </citation>
    <scope>NUCLEOTIDE SEQUENCE [LARGE SCALE GENOMIC DNA]</scope>
    <source>
        <strain evidence="14">DSM 17093 / CIP 108686 / LMG 22925 / RQ-24</strain>
    </source>
</reference>
<dbReference type="Gene3D" id="2.60.120.1380">
    <property type="entry name" value="C-terminal carbohydrate-binding module"/>
    <property type="match status" value="1"/>
</dbReference>
<comment type="pathway">
    <text evidence="2">Glycan biosynthesis; alginate biosynthesis.</text>
</comment>
<evidence type="ECO:0000256" key="4">
    <source>
        <dbReference type="ARBA" id="ARBA00013937"/>
    </source>
</evidence>
<comment type="similarity">
    <text evidence="3">Belongs to the AlgX family.</text>
</comment>
<dbReference type="InterPro" id="IPR031798">
    <property type="entry name" value="AlgX_C"/>
</dbReference>
<dbReference type="RefSeq" id="WP_013178793.1">
    <property type="nucleotide sequence ID" value="NC_014221.1"/>
</dbReference>
<reference evidence="13 14" key="2">
    <citation type="journal article" date="2011" name="Stand. Genomic Sci.">
        <title>Complete genome sequence of Truepera radiovictrix type strain (RQ-24).</title>
        <authorList>
            <person name="Ivanova N."/>
            <person name="Rohde C."/>
            <person name="Munk C."/>
            <person name="Nolan M."/>
            <person name="Lucas S."/>
            <person name="Del Rio T.G."/>
            <person name="Tice H."/>
            <person name="Deshpande S."/>
            <person name="Cheng J.F."/>
            <person name="Tapia R."/>
            <person name="Han C."/>
            <person name="Goodwin L."/>
            <person name="Pitluck S."/>
            <person name="Liolios K."/>
            <person name="Mavromatis K."/>
            <person name="Mikhailova N."/>
            <person name="Pati A."/>
            <person name="Chen A."/>
            <person name="Palaniappan K."/>
            <person name="Land M."/>
            <person name="Hauser L."/>
            <person name="Chang Y.J."/>
            <person name="Jeffries C.D."/>
            <person name="Brambilla E."/>
            <person name="Rohde M."/>
            <person name="Goker M."/>
            <person name="Tindall B.J."/>
            <person name="Woyke T."/>
            <person name="Bristow J."/>
            <person name="Eisen J.A."/>
            <person name="Markowitz V."/>
            <person name="Hugenholtz P."/>
            <person name="Kyrpides N.C."/>
            <person name="Klenk H.P."/>
            <person name="Lapidus A."/>
        </authorList>
    </citation>
    <scope>NUCLEOTIDE SEQUENCE [LARGE SCALE GENOMIC DNA]</scope>
    <source>
        <strain evidence="14">DSM 17093 / CIP 108686 / LMG 22925 / RQ-24</strain>
    </source>
</reference>
<evidence type="ECO:0000256" key="11">
    <source>
        <dbReference type="PIRSR" id="PIRSR638639-50"/>
    </source>
</evidence>
<evidence type="ECO:0000256" key="10">
    <source>
        <dbReference type="ARBA" id="ARBA00032384"/>
    </source>
</evidence>
<dbReference type="HOGENOM" id="CLU_651753_0_0_0"/>
<evidence type="ECO:0000256" key="5">
    <source>
        <dbReference type="ARBA" id="ARBA00022679"/>
    </source>
</evidence>
<name>D7CSL0_TRURR</name>
<sequence length="429" mass="45941">MPRPRLLSRLLLLAVLLGTLWVLFERRAEPDWFCAAAASPEAYEDTWFYTLQEGPDGWLLRHADLQSAAAPSPEALAGLVQLNRALNARGVTLLIAAQAPRGVALPEGSVEGYSPSRALQDYRAFKAALVEAGVLTADLGTVAADMPGFFFRRDHHWTPEGARASAAAVAELIRATPTYATLEPQAYTTERVAQEAQVGSYGEAVGRACGQPPPAEPLTRYETRPQTPSGAPSEALFATTSTPPIALAGTSNSARDDLNFAGFLAQETGLEVLNVSAVGGGPETALDTFLRSETFAASPPPFLVWEFATLFDVPSEGTFYRQLVPSVAGACSVADSVRRVRRRAAPELTLFEDAPAASFLYLEASDLSLVAFEVAVTYEDGRTERVAIERPTRARNDGRFFLGLEGALGRLSLTLPEATGGELEARLCP</sequence>
<dbReference type="EMBL" id="CP002049">
    <property type="protein sequence ID" value="ADI15430.1"/>
    <property type="molecule type" value="Genomic_DNA"/>
</dbReference>
<keyword evidence="9" id="KW-1015">Disulfide bond</keyword>
<evidence type="ECO:0000256" key="8">
    <source>
        <dbReference type="ARBA" id="ARBA00022841"/>
    </source>
</evidence>
<keyword evidence="8" id="KW-0016">Alginate biosynthesis</keyword>
<dbReference type="GO" id="GO:0042121">
    <property type="term" value="P:alginic acid biosynthetic process"/>
    <property type="evidence" value="ECO:0007669"/>
    <property type="project" value="UniProtKB-UniPathway"/>
</dbReference>
<dbReference type="KEGG" id="tra:Trad_2320"/>
<dbReference type="OrthoDB" id="6773032at2"/>
<dbReference type="AlphaFoldDB" id="D7CSL0"/>
<keyword evidence="14" id="KW-1185">Reference proteome</keyword>
<gene>
    <name evidence="13" type="ordered locus">Trad_2320</name>
</gene>
<comment type="subcellular location">
    <subcellularLocation>
        <location evidence="1">Periplasm</location>
    </subcellularLocation>
</comment>
<protein>
    <recommendedName>
        <fullName evidence="4">Alginate biosynthesis protein AlgX</fullName>
    </recommendedName>
    <alternativeName>
        <fullName evidence="10">Probable alginate O-acetyltransferase AlgX</fullName>
    </alternativeName>
</protein>
<keyword evidence="7" id="KW-0574">Periplasm</keyword>
<accession>D7CSL0</accession>
<dbReference type="eggNOG" id="ENOG502Z8PP">
    <property type="taxonomic scope" value="Bacteria"/>
</dbReference>
<dbReference type="InterPro" id="IPR034655">
    <property type="entry name" value="AlgX_N"/>
</dbReference>
<dbReference type="GO" id="GO:0016740">
    <property type="term" value="F:transferase activity"/>
    <property type="evidence" value="ECO:0007669"/>
    <property type="project" value="UniProtKB-KW"/>
</dbReference>
<dbReference type="CDD" id="cd14441">
    <property type="entry name" value="AlgX_N"/>
    <property type="match status" value="1"/>
</dbReference>
<evidence type="ECO:0000313" key="14">
    <source>
        <dbReference type="Proteomes" id="UP000000379"/>
    </source>
</evidence>
<keyword evidence="6" id="KW-0732">Signal</keyword>
<proteinExistence type="inferred from homology"/>
<dbReference type="Pfam" id="PF16822">
    <property type="entry name" value="ALGX"/>
    <property type="match status" value="1"/>
</dbReference>
<evidence type="ECO:0000256" key="6">
    <source>
        <dbReference type="ARBA" id="ARBA00022729"/>
    </source>
</evidence>
<feature type="active site" description="Proton acceptor" evidence="11">
    <location>
        <position position="156"/>
    </location>
</feature>
<dbReference type="InterPro" id="IPR031811">
    <property type="entry name" value="ALGX/ALGJ_SGNH-like"/>
</dbReference>
<dbReference type="InterPro" id="IPR038639">
    <property type="entry name" value="AlgX_C_sf"/>
</dbReference>
<dbReference type="GO" id="GO:0042597">
    <property type="term" value="C:periplasmic space"/>
    <property type="evidence" value="ECO:0007669"/>
    <property type="project" value="UniProtKB-SubCell"/>
</dbReference>
<organism evidence="13 14">
    <name type="scientific">Truepera radiovictrix (strain DSM 17093 / CIP 108686 / LMG 22925 / RQ-24)</name>
    <dbReference type="NCBI Taxonomy" id="649638"/>
    <lineage>
        <taxon>Bacteria</taxon>
        <taxon>Thermotogati</taxon>
        <taxon>Deinococcota</taxon>
        <taxon>Deinococci</taxon>
        <taxon>Trueperales</taxon>
        <taxon>Trueperaceae</taxon>
        <taxon>Truepera</taxon>
    </lineage>
</organism>
<feature type="domain" description="AlgX/AlgJ SGNH hydrolase-like" evidence="12">
    <location>
        <begin position="52"/>
        <end position="308"/>
    </location>
</feature>
<dbReference type="CDD" id="cd14487">
    <property type="entry name" value="AlgX_C"/>
    <property type="match status" value="1"/>
</dbReference>
<evidence type="ECO:0000259" key="12">
    <source>
        <dbReference type="Pfam" id="PF16822"/>
    </source>
</evidence>
<evidence type="ECO:0000256" key="2">
    <source>
        <dbReference type="ARBA" id="ARBA00005182"/>
    </source>
</evidence>
<dbReference type="UniPathway" id="UPA00286"/>
<evidence type="ECO:0000256" key="3">
    <source>
        <dbReference type="ARBA" id="ARBA00006553"/>
    </source>
</evidence>
<feature type="active site" description="Nucleophile" evidence="11">
    <location>
        <position position="251"/>
    </location>
</feature>
<evidence type="ECO:0000256" key="9">
    <source>
        <dbReference type="ARBA" id="ARBA00023157"/>
    </source>
</evidence>
<keyword evidence="5" id="KW-0808">Transferase</keyword>
<evidence type="ECO:0000256" key="7">
    <source>
        <dbReference type="ARBA" id="ARBA00022764"/>
    </source>
</evidence>
<evidence type="ECO:0000313" key="13">
    <source>
        <dbReference type="EMBL" id="ADI15430.1"/>
    </source>
</evidence>
<evidence type="ECO:0000256" key="1">
    <source>
        <dbReference type="ARBA" id="ARBA00004418"/>
    </source>
</evidence>
<feature type="active site" evidence="11">
    <location>
        <position position="154"/>
    </location>
</feature>
<dbReference type="STRING" id="649638.Trad_2320"/>
<dbReference type="Proteomes" id="UP000000379">
    <property type="component" value="Chromosome"/>
</dbReference>